<sequence length="11" mass="1194">MNCQISDVVVS</sequence>
<evidence type="ECO:0000313" key="1">
    <source>
        <dbReference type="EMBL" id="ONH70901.1"/>
    </source>
</evidence>
<comment type="caution">
    <text evidence="1">The sequence shown here is derived from an EMBL/GenBank/DDBJ whole genome shotgun (WGS) entry which is preliminary data.</text>
</comment>
<organism evidence="1 2">
    <name type="scientific">Pichia kudriavzevii</name>
    <name type="common">Yeast</name>
    <name type="synonym">Issatchenkia orientalis</name>
    <dbReference type="NCBI Taxonomy" id="4909"/>
    <lineage>
        <taxon>Eukaryota</taxon>
        <taxon>Fungi</taxon>
        <taxon>Dikarya</taxon>
        <taxon>Ascomycota</taxon>
        <taxon>Saccharomycotina</taxon>
        <taxon>Pichiomycetes</taxon>
        <taxon>Pichiales</taxon>
        <taxon>Pichiaceae</taxon>
        <taxon>Pichia</taxon>
    </lineage>
</organism>
<evidence type="ECO:0000313" key="2">
    <source>
        <dbReference type="Proteomes" id="UP000189274"/>
    </source>
</evidence>
<accession>A0A1V2LFU9</accession>
<proteinExistence type="predicted"/>
<dbReference type="Proteomes" id="UP000189274">
    <property type="component" value="Unassembled WGS sequence"/>
</dbReference>
<gene>
    <name evidence="1" type="ORF">BOH78_4871</name>
</gene>
<name>A0A1V2LFU9_PICKU</name>
<protein>
    <submittedName>
        <fullName evidence="1">Uncharacterized protein</fullName>
    </submittedName>
</protein>
<dbReference type="EMBL" id="MQVM01000048">
    <property type="protein sequence ID" value="ONH70901.1"/>
    <property type="molecule type" value="Genomic_DNA"/>
</dbReference>
<reference evidence="2" key="1">
    <citation type="journal article" date="2017" name="Genome Announc.">
        <title>Genome sequences of Cyberlindnera fabianii 65, Pichia kudriavzevii 129, and Saccharomyces cerevisiae 131 isolated from fermented masau fruits in Zimbabwe.</title>
        <authorList>
            <person name="van Rijswijck I.M.H."/>
            <person name="Derks M.F.L."/>
            <person name="Abee T."/>
            <person name="de Ridder D."/>
            <person name="Smid E.J."/>
        </authorList>
    </citation>
    <scope>NUCLEOTIDE SEQUENCE [LARGE SCALE GENOMIC DNA]</scope>
    <source>
        <strain evidence="2">129</strain>
    </source>
</reference>